<feature type="domain" description="Thioredoxin" evidence="9">
    <location>
        <begin position="21"/>
        <end position="161"/>
    </location>
</feature>
<name>U4LJ09_PYROM</name>
<keyword evidence="6" id="KW-0676">Redox-active center</keyword>
<keyword evidence="11" id="KW-1185">Reference proteome</keyword>
<protein>
    <recommendedName>
        <fullName evidence="3">protein disulfide-isomerase</fullName>
        <ecNumber evidence="3">5.3.4.1</ecNumber>
    </recommendedName>
</protein>
<evidence type="ECO:0000256" key="3">
    <source>
        <dbReference type="ARBA" id="ARBA00012723"/>
    </source>
</evidence>
<comment type="catalytic activity">
    <reaction evidence="1">
        <text>Catalyzes the rearrangement of -S-S- bonds in proteins.</text>
        <dbReference type="EC" id="5.3.4.1"/>
    </reaction>
</comment>
<dbReference type="STRING" id="1076935.U4LJ09"/>
<evidence type="ECO:0000256" key="6">
    <source>
        <dbReference type="ARBA" id="ARBA00023284"/>
    </source>
</evidence>
<dbReference type="OrthoDB" id="10264505at2759"/>
<feature type="region of interest" description="Disordered" evidence="7">
    <location>
        <begin position="269"/>
        <end position="306"/>
    </location>
</feature>
<dbReference type="PROSITE" id="PS51352">
    <property type="entry name" value="THIOREDOXIN_2"/>
    <property type="match status" value="1"/>
</dbReference>
<evidence type="ECO:0000256" key="5">
    <source>
        <dbReference type="ARBA" id="ARBA00023235"/>
    </source>
</evidence>
<sequence>MVSLRNIAVTALLFWGTADAAFYGKNSPVVSLDKKNFKEEILDSRNAAVVAFVAPWCGHCQNLKPSYAKLAESLKGIVKVAAIDCDEEANKRTCGEYGVQGFPTIKIFKPSKKKGKPIVEGEKFWFKGCSRCGADESVHYVDYMGERTAKAISDQITKRIPDHVKRLTDTTFEEFLANKNESAKAILFTNKAKPSPLWKSLAIDFIDVIQFAQVPNSEKAVVEKFGVEKFPTIVMLPGGKKEGVVYEGELKKQQLFDFFKEFQEPKEDPWAAVGTEEESTPSSSSSSKTAATSSSSSVAPKPTEEAKPEIPIFSGVDVLYAACLEKKTKTCIINIADTPSDGLVKAYATLESRPPPHPFQVWRVYKDDALAKIMTTMLELDDTKPQLIAISHRGWYRKFTGDIESSKSIMTWLDEIKMGEGTKVPLPQDMIDIYDRQPGPEPEAEASKEETKEGKKTEEKETDEKKTEKVAEKAEEVKEKVEEKVKFKDEL</sequence>
<dbReference type="Proteomes" id="UP000018144">
    <property type="component" value="Unassembled WGS sequence"/>
</dbReference>
<reference evidence="10 11" key="1">
    <citation type="journal article" date="2013" name="PLoS Genet.">
        <title>The genome and development-dependent transcriptomes of Pyronema confluens: a window into fungal evolution.</title>
        <authorList>
            <person name="Traeger S."/>
            <person name="Altegoer F."/>
            <person name="Freitag M."/>
            <person name="Gabaldon T."/>
            <person name="Kempken F."/>
            <person name="Kumar A."/>
            <person name="Marcet-Houben M."/>
            <person name="Poggeler S."/>
            <person name="Stajich J.E."/>
            <person name="Nowrousian M."/>
        </authorList>
    </citation>
    <scope>NUCLEOTIDE SEQUENCE [LARGE SCALE GENOMIC DNA]</scope>
    <source>
        <strain evidence="11">CBS 100304</strain>
        <tissue evidence="10">Vegetative mycelium</tissue>
    </source>
</reference>
<dbReference type="GO" id="GO:0015035">
    <property type="term" value="F:protein-disulfide reductase activity"/>
    <property type="evidence" value="ECO:0007669"/>
    <property type="project" value="TreeGrafter"/>
</dbReference>
<dbReference type="InterPro" id="IPR057305">
    <property type="entry name" value="Thioredox_PDIA6_C"/>
</dbReference>
<evidence type="ECO:0000256" key="8">
    <source>
        <dbReference type="SAM" id="SignalP"/>
    </source>
</evidence>
<feature type="region of interest" description="Disordered" evidence="7">
    <location>
        <begin position="435"/>
        <end position="491"/>
    </location>
</feature>
<keyword evidence="5" id="KW-0413">Isomerase</keyword>
<dbReference type="EC" id="5.3.4.1" evidence="3"/>
<proteinExistence type="predicted"/>
<dbReference type="SUPFAM" id="SSF52833">
    <property type="entry name" value="Thioredoxin-like"/>
    <property type="match status" value="2"/>
</dbReference>
<dbReference type="eggNOG" id="KOG0191">
    <property type="taxonomic scope" value="Eukaryota"/>
</dbReference>
<dbReference type="EMBL" id="HF935702">
    <property type="protein sequence ID" value="CCX31933.1"/>
    <property type="molecule type" value="Genomic_DNA"/>
</dbReference>
<dbReference type="PRINTS" id="PR00421">
    <property type="entry name" value="THIOREDOXIN"/>
</dbReference>
<dbReference type="GO" id="GO:0003756">
    <property type="term" value="F:protein disulfide isomerase activity"/>
    <property type="evidence" value="ECO:0007669"/>
    <property type="project" value="UniProtKB-EC"/>
</dbReference>
<feature type="chain" id="PRO_5004651636" description="protein disulfide-isomerase" evidence="8">
    <location>
        <begin position="21"/>
        <end position="491"/>
    </location>
</feature>
<dbReference type="Gene3D" id="3.40.30.10">
    <property type="entry name" value="Glutaredoxin"/>
    <property type="match status" value="2"/>
</dbReference>
<dbReference type="PANTHER" id="PTHR45815:SF3">
    <property type="entry name" value="PROTEIN DISULFIDE-ISOMERASE A6"/>
    <property type="match status" value="1"/>
</dbReference>
<comment type="subcellular location">
    <subcellularLocation>
        <location evidence="2">Endoplasmic reticulum lumen</location>
    </subcellularLocation>
</comment>
<accession>U4LJ09</accession>
<keyword evidence="4" id="KW-1015">Disulfide bond</keyword>
<evidence type="ECO:0000256" key="2">
    <source>
        <dbReference type="ARBA" id="ARBA00004319"/>
    </source>
</evidence>
<organism evidence="10 11">
    <name type="scientific">Pyronema omphalodes (strain CBS 100304)</name>
    <name type="common">Pyronema confluens</name>
    <dbReference type="NCBI Taxonomy" id="1076935"/>
    <lineage>
        <taxon>Eukaryota</taxon>
        <taxon>Fungi</taxon>
        <taxon>Dikarya</taxon>
        <taxon>Ascomycota</taxon>
        <taxon>Pezizomycotina</taxon>
        <taxon>Pezizomycetes</taxon>
        <taxon>Pezizales</taxon>
        <taxon>Pyronemataceae</taxon>
        <taxon>Pyronema</taxon>
    </lineage>
</organism>
<keyword evidence="8" id="KW-0732">Signal</keyword>
<dbReference type="AlphaFoldDB" id="U4LJ09"/>
<dbReference type="Pfam" id="PF24541">
    <property type="entry name" value="Thioredox_PDIA6_C"/>
    <property type="match status" value="1"/>
</dbReference>
<feature type="compositionally biased region" description="Basic and acidic residues" evidence="7">
    <location>
        <begin position="445"/>
        <end position="491"/>
    </location>
</feature>
<dbReference type="InterPro" id="IPR036249">
    <property type="entry name" value="Thioredoxin-like_sf"/>
</dbReference>
<dbReference type="OMA" id="NHVKRAT"/>
<evidence type="ECO:0000256" key="1">
    <source>
        <dbReference type="ARBA" id="ARBA00001182"/>
    </source>
</evidence>
<dbReference type="InterPro" id="IPR013766">
    <property type="entry name" value="Thioredoxin_domain"/>
</dbReference>
<dbReference type="GO" id="GO:0005788">
    <property type="term" value="C:endoplasmic reticulum lumen"/>
    <property type="evidence" value="ECO:0007669"/>
    <property type="project" value="UniProtKB-SubCell"/>
</dbReference>
<evidence type="ECO:0000256" key="4">
    <source>
        <dbReference type="ARBA" id="ARBA00023157"/>
    </source>
</evidence>
<evidence type="ECO:0000313" key="10">
    <source>
        <dbReference type="EMBL" id="CCX31933.1"/>
    </source>
</evidence>
<dbReference type="PANTHER" id="PTHR45815">
    <property type="entry name" value="PROTEIN DISULFIDE-ISOMERASE A6"/>
    <property type="match status" value="1"/>
</dbReference>
<gene>
    <name evidence="10" type="ORF">PCON_12010</name>
</gene>
<evidence type="ECO:0000256" key="7">
    <source>
        <dbReference type="SAM" id="MobiDB-lite"/>
    </source>
</evidence>
<evidence type="ECO:0000313" key="11">
    <source>
        <dbReference type="Proteomes" id="UP000018144"/>
    </source>
</evidence>
<evidence type="ECO:0000259" key="9">
    <source>
        <dbReference type="PROSITE" id="PS51352"/>
    </source>
</evidence>
<dbReference type="Pfam" id="PF00085">
    <property type="entry name" value="Thioredoxin"/>
    <property type="match status" value="2"/>
</dbReference>
<feature type="compositionally biased region" description="Low complexity" evidence="7">
    <location>
        <begin position="280"/>
        <end position="301"/>
    </location>
</feature>
<dbReference type="GO" id="GO:0034976">
    <property type="term" value="P:response to endoplasmic reticulum stress"/>
    <property type="evidence" value="ECO:0007669"/>
    <property type="project" value="TreeGrafter"/>
</dbReference>
<feature type="signal peptide" evidence="8">
    <location>
        <begin position="1"/>
        <end position="20"/>
    </location>
</feature>